<proteinExistence type="predicted"/>
<evidence type="ECO:0000313" key="2">
    <source>
        <dbReference type="Proteomes" id="UP001595711"/>
    </source>
</evidence>
<reference evidence="2" key="1">
    <citation type="journal article" date="2019" name="Int. J. Syst. Evol. Microbiol.">
        <title>The Global Catalogue of Microorganisms (GCM) 10K type strain sequencing project: providing services to taxonomists for standard genome sequencing and annotation.</title>
        <authorList>
            <consortium name="The Broad Institute Genomics Platform"/>
            <consortium name="The Broad Institute Genome Sequencing Center for Infectious Disease"/>
            <person name="Wu L."/>
            <person name="Ma J."/>
        </authorList>
    </citation>
    <scope>NUCLEOTIDE SEQUENCE [LARGE SCALE GENOMIC DNA]</scope>
    <source>
        <strain evidence="2">KCTC 42182</strain>
    </source>
</reference>
<dbReference type="RefSeq" id="WP_379726351.1">
    <property type="nucleotide sequence ID" value="NZ_JBHRYJ010000002.1"/>
</dbReference>
<keyword evidence="2" id="KW-1185">Reference proteome</keyword>
<dbReference type="PIRSF" id="PIRSF032064">
    <property type="entry name" value="UCP032064"/>
    <property type="match status" value="1"/>
</dbReference>
<comment type="caution">
    <text evidence="1">The sequence shown here is derived from an EMBL/GenBank/DDBJ whole genome shotgun (WGS) entry which is preliminary data.</text>
</comment>
<dbReference type="InterPro" id="IPR010593">
    <property type="entry name" value="DUF1159"/>
</dbReference>
<sequence>MSKDEKSRPDPDRRFNAPKALGVSLGRLTRPALKKRGAAFGDILARWREIAGPMLAAETQPERLIYAAGAGAGATLEIAVSPAFALEVQHLTPLIIDKINGYFGYRAVAGLRLKQMPIRQPESAAAPSRIIRPLTADEQARLAAMLDGVVDRDLRQALEKLGRSLLGAQRR</sequence>
<accession>A0ABV7VHF7</accession>
<evidence type="ECO:0000313" key="1">
    <source>
        <dbReference type="EMBL" id="MFC3676197.1"/>
    </source>
</evidence>
<dbReference type="Pfam" id="PF05258">
    <property type="entry name" value="DciA"/>
    <property type="match status" value="1"/>
</dbReference>
<dbReference type="EMBL" id="JBHRYJ010000002">
    <property type="protein sequence ID" value="MFC3676197.1"/>
    <property type="molecule type" value="Genomic_DNA"/>
</dbReference>
<dbReference type="InterPro" id="IPR007922">
    <property type="entry name" value="DciA-like"/>
</dbReference>
<name>A0ABV7VHF7_9PROT</name>
<protein>
    <submittedName>
        <fullName evidence="1">DUF721 domain-containing protein</fullName>
    </submittedName>
</protein>
<gene>
    <name evidence="1" type="ORF">ACFOOQ_11625</name>
</gene>
<organism evidence="1 2">
    <name type="scientific">Ferrovibrio xuzhouensis</name>
    <dbReference type="NCBI Taxonomy" id="1576914"/>
    <lineage>
        <taxon>Bacteria</taxon>
        <taxon>Pseudomonadati</taxon>
        <taxon>Pseudomonadota</taxon>
        <taxon>Alphaproteobacteria</taxon>
        <taxon>Rhodospirillales</taxon>
        <taxon>Rhodospirillaceae</taxon>
        <taxon>Ferrovibrio</taxon>
    </lineage>
</organism>
<dbReference type="Proteomes" id="UP001595711">
    <property type="component" value="Unassembled WGS sequence"/>
</dbReference>